<feature type="domain" description="N-acetyltransferase" evidence="1">
    <location>
        <begin position="7"/>
        <end position="155"/>
    </location>
</feature>
<sequence length="403" mass="44545">MASPLPLRFRQAHEDDIGRLLDIQLGAFPDSRSFEARKRHLQQRIFGDFGDLYVATHGSQLLAQAFVYPIQGWFGGRRVPLGGIASVAVAAEARGRGVARALLEHVHEVSRARGDALTLLYAFRHGFYRRLGYSAVTPMVRLEVAPAAIPEAWVSAARGAFRILDRDDRDELVPMYERAALRATGWLRRRSLAWERWLLDDRRAWFITNDRRGYVSWFLEQTEDHAATHLVVRDLVAEDDATWRLIWGLLGAQKDQIHAIDVSVPHDDPALHALVDIDANRFGTERVEHPLGTVYAGPMVRVHSVATALEARGYIVDGDLVVGVAGQESYALEVRGGTARATVTDAPCDLLFSDAAILSSVLYGAVRPSQLTRAGLVTVRDGGSLAQADHLLALPAFHALDPF</sequence>
<dbReference type="PROSITE" id="PS51186">
    <property type="entry name" value="GNAT"/>
    <property type="match status" value="1"/>
</dbReference>
<dbReference type="Gene3D" id="3.40.630.30">
    <property type="match status" value="2"/>
</dbReference>
<dbReference type="RefSeq" id="WP_394845814.1">
    <property type="nucleotide sequence ID" value="NZ_CP089982.1"/>
</dbReference>
<dbReference type="GO" id="GO:0016746">
    <property type="term" value="F:acyltransferase activity"/>
    <property type="evidence" value="ECO:0007669"/>
    <property type="project" value="UniProtKB-KW"/>
</dbReference>
<accession>A0ABZ2K939</accession>
<organism evidence="2 3">
    <name type="scientific">Pendulispora brunnea</name>
    <dbReference type="NCBI Taxonomy" id="2905690"/>
    <lineage>
        <taxon>Bacteria</taxon>
        <taxon>Pseudomonadati</taxon>
        <taxon>Myxococcota</taxon>
        <taxon>Myxococcia</taxon>
        <taxon>Myxococcales</taxon>
        <taxon>Sorangiineae</taxon>
        <taxon>Pendulisporaceae</taxon>
        <taxon>Pendulispora</taxon>
    </lineage>
</organism>
<keyword evidence="2" id="KW-0012">Acyltransferase</keyword>
<evidence type="ECO:0000313" key="3">
    <source>
        <dbReference type="Proteomes" id="UP001379533"/>
    </source>
</evidence>
<dbReference type="EMBL" id="CP089982">
    <property type="protein sequence ID" value="WXA95205.1"/>
    <property type="molecule type" value="Genomic_DNA"/>
</dbReference>
<dbReference type="Proteomes" id="UP001379533">
    <property type="component" value="Chromosome"/>
</dbReference>
<dbReference type="Pfam" id="PF13527">
    <property type="entry name" value="Acetyltransf_9"/>
    <property type="match status" value="1"/>
</dbReference>
<dbReference type="InterPro" id="IPR051554">
    <property type="entry name" value="Acetyltransferase_Eis"/>
</dbReference>
<dbReference type="InterPro" id="IPR041380">
    <property type="entry name" value="Acetyltransf_17"/>
</dbReference>
<dbReference type="SUPFAM" id="SSF55718">
    <property type="entry name" value="SCP-like"/>
    <property type="match status" value="1"/>
</dbReference>
<dbReference type="EC" id="2.3.1.-" evidence="2"/>
<dbReference type="InterPro" id="IPR036527">
    <property type="entry name" value="SCP2_sterol-bd_dom_sf"/>
</dbReference>
<evidence type="ECO:0000313" key="2">
    <source>
        <dbReference type="EMBL" id="WXA95205.1"/>
    </source>
</evidence>
<dbReference type="CDD" id="cd04301">
    <property type="entry name" value="NAT_SF"/>
    <property type="match status" value="1"/>
</dbReference>
<gene>
    <name evidence="2" type="ORF">LZC95_53400</name>
</gene>
<dbReference type="PANTHER" id="PTHR37817:SF1">
    <property type="entry name" value="N-ACETYLTRANSFERASE EIS"/>
    <property type="match status" value="1"/>
</dbReference>
<dbReference type="SUPFAM" id="SSF55729">
    <property type="entry name" value="Acyl-CoA N-acyltransferases (Nat)"/>
    <property type="match status" value="1"/>
</dbReference>
<name>A0ABZ2K939_9BACT</name>
<dbReference type="InterPro" id="IPR016181">
    <property type="entry name" value="Acyl_CoA_acyltransferase"/>
</dbReference>
<protein>
    <submittedName>
        <fullName evidence="2">GNAT family N-acetyltransferase</fullName>
        <ecNumber evidence="2">2.3.1.-</ecNumber>
    </submittedName>
</protein>
<dbReference type="InterPro" id="IPR000182">
    <property type="entry name" value="GNAT_dom"/>
</dbReference>
<reference evidence="2 3" key="1">
    <citation type="submission" date="2021-12" db="EMBL/GenBank/DDBJ databases">
        <title>Discovery of the Pendulisporaceae a myxobacterial family with distinct sporulation behavior and unique specialized metabolism.</title>
        <authorList>
            <person name="Garcia R."/>
            <person name="Popoff A."/>
            <person name="Bader C.D."/>
            <person name="Loehr J."/>
            <person name="Walesch S."/>
            <person name="Walt C."/>
            <person name="Boldt J."/>
            <person name="Bunk B."/>
            <person name="Haeckl F.J.F.P.J."/>
            <person name="Gunesch A.P."/>
            <person name="Birkelbach J."/>
            <person name="Nuebel U."/>
            <person name="Pietschmann T."/>
            <person name="Bach T."/>
            <person name="Mueller R."/>
        </authorList>
    </citation>
    <scope>NUCLEOTIDE SEQUENCE [LARGE SCALE GENOMIC DNA]</scope>
    <source>
        <strain evidence="2 3">MSr12523</strain>
    </source>
</reference>
<keyword evidence="2" id="KW-0808">Transferase</keyword>
<proteinExistence type="predicted"/>
<dbReference type="Pfam" id="PF17668">
    <property type="entry name" value="Acetyltransf_17"/>
    <property type="match status" value="1"/>
</dbReference>
<keyword evidence="3" id="KW-1185">Reference proteome</keyword>
<dbReference type="PANTHER" id="PTHR37817">
    <property type="entry name" value="N-ACETYLTRANSFERASE EIS"/>
    <property type="match status" value="1"/>
</dbReference>
<dbReference type="Pfam" id="PF13530">
    <property type="entry name" value="SCP2_2"/>
    <property type="match status" value="1"/>
</dbReference>
<evidence type="ECO:0000259" key="1">
    <source>
        <dbReference type="PROSITE" id="PS51186"/>
    </source>
</evidence>
<dbReference type="Gene3D" id="3.30.1050.10">
    <property type="entry name" value="SCP2 sterol-binding domain"/>
    <property type="match status" value="1"/>
</dbReference>
<dbReference type="InterPro" id="IPR025559">
    <property type="entry name" value="Eis_dom"/>
</dbReference>